<feature type="compositionally biased region" description="Polar residues" evidence="2">
    <location>
        <begin position="7"/>
        <end position="16"/>
    </location>
</feature>
<keyword evidence="5" id="KW-1185">Reference proteome</keyword>
<proteinExistence type="predicted"/>
<protein>
    <recommendedName>
        <fullName evidence="6">Transcription factor hoxa13</fullName>
    </recommendedName>
</protein>
<dbReference type="AlphaFoldDB" id="A0A9P7B415"/>
<sequence>MPPKSGDQASYLPTSNSGSAPPRAATASSSSSSSGGAGTAVAAQQNQYRPGSPIRFYDDEVRPRGSLGLPTEWELTVSAAGGTHAPRRITVTGFFLRAVAVYVLIAYFFVCPEDPSGERAVCRALSRTGARLQQYEPLVRPYVVQAQHQLEPYWLETQKHLRPYYAVVEPYYHRLDRLARPCLAATRQVYRERVVPFVASTFKTMQNAVKPVTARLANQYEKSIAPSVEWYSESLHRQYSPHLKRANELVHQHVTPMVKNGVRLAEETAARGQHYWKTHVVPFSQQVYSSTRKTYATQVHPRATTLSRHVGRFWRTRVVPTLSRFWSRFIAPQLDKIRERIFEYKSKKAKLEAIERVEKASVVLAEEQKTDEVEDFIKDLRDEKAPSHAGAVQEAPPAYSATHAPPPPSPEDAAKLRAEKRAALEARHATYEQEIAKLGQAEYSLLVDRLVQLREEAQKDITARFEASLEALDDEGDLMVGRLGKYFARVGANLDANEVESKAREADDLAAKATARVQRKAQAIKDEVAEYRSTLAEKEVAAVEQAKVAVTDLVEKAQSELGQGWTWLDGVTAKDWQRYHGLRDAEKNLHSRFADLYSGAITETRLSTPEPYALLDYFNAEPDKLVAAFDKILEKIKIGGQRELRGEWQGVVPEAQKAVDAAGAIVAGVKSSASSLAGIEAEPTNVIESASSVAKVAQASASSLAQAAASAMPSVAVPEELVSTVKSAAAEASQQVLRAANIEPSPTDLKQTATYVARAASSSVSNAAAAASQSVVRAVGGDPSPIDLPQSASSIAKVVSSSASSIASRVASEHHPSSSLSSAIAAASQTVQQVASDASRSASSLASSASSVVASVAAPASSVLDAASFREVASSASERAGEILGEASQGALRAVGIEPSPTDVKQSVSSVGKAASSAVSSAASAVSSLAAPHSSFRAATQPPNVVVASAASSYASSASSVASSLAQPHSSYSKSRAAASASSATRAVKQEIRHVEL</sequence>
<reference evidence="4 5" key="1">
    <citation type="submission" date="2020-11" db="EMBL/GenBank/DDBJ databases">
        <title>Kefir isolates.</title>
        <authorList>
            <person name="Marcisauskas S."/>
            <person name="Kim Y."/>
            <person name="Blasche S."/>
        </authorList>
    </citation>
    <scope>NUCLEOTIDE SEQUENCE [LARGE SCALE GENOMIC DNA]</scope>
    <source>
        <strain evidence="4 5">KR</strain>
    </source>
</reference>
<dbReference type="Proteomes" id="UP000777482">
    <property type="component" value="Unassembled WGS sequence"/>
</dbReference>
<evidence type="ECO:0000256" key="2">
    <source>
        <dbReference type="SAM" id="MobiDB-lite"/>
    </source>
</evidence>
<keyword evidence="3" id="KW-1133">Transmembrane helix</keyword>
<keyword evidence="1" id="KW-0175">Coiled coil</keyword>
<organism evidence="4 5">
    <name type="scientific">Rhodotorula mucilaginosa</name>
    <name type="common">Yeast</name>
    <name type="synonym">Rhodotorula rubra</name>
    <dbReference type="NCBI Taxonomy" id="5537"/>
    <lineage>
        <taxon>Eukaryota</taxon>
        <taxon>Fungi</taxon>
        <taxon>Dikarya</taxon>
        <taxon>Basidiomycota</taxon>
        <taxon>Pucciniomycotina</taxon>
        <taxon>Microbotryomycetes</taxon>
        <taxon>Sporidiobolales</taxon>
        <taxon>Sporidiobolaceae</taxon>
        <taxon>Rhodotorula</taxon>
    </lineage>
</organism>
<feature type="region of interest" description="Disordered" evidence="2">
    <location>
        <begin position="384"/>
        <end position="413"/>
    </location>
</feature>
<evidence type="ECO:0008006" key="6">
    <source>
        <dbReference type="Google" id="ProtNLM"/>
    </source>
</evidence>
<name>A0A9P7B415_RHOMI</name>
<feature type="coiled-coil region" evidence="1">
    <location>
        <begin position="496"/>
        <end position="541"/>
    </location>
</feature>
<evidence type="ECO:0000313" key="4">
    <source>
        <dbReference type="EMBL" id="KAG0657429.1"/>
    </source>
</evidence>
<feature type="transmembrane region" description="Helical" evidence="3">
    <location>
        <begin position="94"/>
        <end position="110"/>
    </location>
</feature>
<comment type="caution">
    <text evidence="4">The sequence shown here is derived from an EMBL/GenBank/DDBJ whole genome shotgun (WGS) entry which is preliminary data.</text>
</comment>
<keyword evidence="3" id="KW-0472">Membrane</keyword>
<evidence type="ECO:0000313" key="5">
    <source>
        <dbReference type="Proteomes" id="UP000777482"/>
    </source>
</evidence>
<dbReference type="EMBL" id="PUHQ01000081">
    <property type="protein sequence ID" value="KAG0657429.1"/>
    <property type="molecule type" value="Genomic_DNA"/>
</dbReference>
<evidence type="ECO:0000256" key="1">
    <source>
        <dbReference type="SAM" id="Coils"/>
    </source>
</evidence>
<gene>
    <name evidence="4" type="ORF">C6P46_006503</name>
</gene>
<keyword evidence="3" id="KW-0812">Transmembrane</keyword>
<accession>A0A9P7B415</accession>
<evidence type="ECO:0000256" key="3">
    <source>
        <dbReference type="SAM" id="Phobius"/>
    </source>
</evidence>
<feature type="region of interest" description="Disordered" evidence="2">
    <location>
        <begin position="1"/>
        <end position="45"/>
    </location>
</feature>
<feature type="compositionally biased region" description="Low complexity" evidence="2">
    <location>
        <begin position="17"/>
        <end position="43"/>
    </location>
</feature>
<dbReference type="OrthoDB" id="3260408at2759"/>